<dbReference type="Pfam" id="PF07811">
    <property type="entry name" value="TadE"/>
    <property type="match status" value="1"/>
</dbReference>
<accession>A0A975FX39</accession>
<keyword evidence="1" id="KW-1133">Transmembrane helix</keyword>
<keyword evidence="1" id="KW-0812">Transmembrane</keyword>
<dbReference type="AlphaFoldDB" id="A0A975FX39"/>
<feature type="transmembrane region" description="Helical" evidence="1">
    <location>
        <begin position="21"/>
        <end position="43"/>
    </location>
</feature>
<gene>
    <name evidence="3" type="ORF">KCG34_16940</name>
</gene>
<dbReference type="EMBL" id="CP073078">
    <property type="protein sequence ID" value="QUD86751.1"/>
    <property type="molecule type" value="Genomic_DNA"/>
</dbReference>
<dbReference type="PROSITE" id="PS51257">
    <property type="entry name" value="PROKAR_LIPOPROTEIN"/>
    <property type="match status" value="1"/>
</dbReference>
<proteinExistence type="predicted"/>
<reference evidence="3" key="1">
    <citation type="submission" date="2021-04" db="EMBL/GenBank/DDBJ databases">
        <title>The complete genome sequence of Caulobacter sp. S6.</title>
        <authorList>
            <person name="Tang Y."/>
            <person name="Ouyang W."/>
            <person name="Liu Q."/>
            <person name="Huang B."/>
            <person name="Guo Z."/>
            <person name="Lei P."/>
        </authorList>
    </citation>
    <scope>NUCLEOTIDE SEQUENCE</scope>
    <source>
        <strain evidence="3">S6</strain>
    </source>
</reference>
<evidence type="ECO:0000256" key="1">
    <source>
        <dbReference type="SAM" id="Phobius"/>
    </source>
</evidence>
<sequence>MTRSPLSKVLQDRRGVSAVEFALIAPLMLSCYLGAGILCSALLAQRKANHVASAMGDLVSQAVTLAPADLADICTVANTVMQPYDTSSTSLKMRVSSIQEDGSGNVTVGWSYPCQGMAQLTKGSAYSGPAKAYLSPNQSIIVSEVTYAWASPLQTYNISWLPGSHTFTDTFFLQPRQSQAVNCASCS</sequence>
<name>A0A975FX39_9CAUL</name>
<evidence type="ECO:0000259" key="2">
    <source>
        <dbReference type="Pfam" id="PF07811"/>
    </source>
</evidence>
<dbReference type="RefSeq" id="WP_211936804.1">
    <property type="nucleotide sequence ID" value="NZ_CP073078.1"/>
</dbReference>
<dbReference type="InterPro" id="IPR012495">
    <property type="entry name" value="TadE-like_dom"/>
</dbReference>
<protein>
    <submittedName>
        <fullName evidence="3">Pilus assembly protein</fullName>
    </submittedName>
</protein>
<organism evidence="3 4">
    <name type="scientific">Phenylobacterium montanum</name>
    <dbReference type="NCBI Taxonomy" id="2823693"/>
    <lineage>
        <taxon>Bacteria</taxon>
        <taxon>Pseudomonadati</taxon>
        <taxon>Pseudomonadota</taxon>
        <taxon>Alphaproteobacteria</taxon>
        <taxon>Caulobacterales</taxon>
        <taxon>Caulobacteraceae</taxon>
        <taxon>Phenylobacterium</taxon>
    </lineage>
</organism>
<dbReference type="KEGG" id="caul:KCG34_16940"/>
<keyword evidence="4" id="KW-1185">Reference proteome</keyword>
<evidence type="ECO:0000313" key="4">
    <source>
        <dbReference type="Proteomes" id="UP000676409"/>
    </source>
</evidence>
<dbReference type="Proteomes" id="UP000676409">
    <property type="component" value="Chromosome"/>
</dbReference>
<evidence type="ECO:0000313" key="3">
    <source>
        <dbReference type="EMBL" id="QUD86751.1"/>
    </source>
</evidence>
<keyword evidence="1" id="KW-0472">Membrane</keyword>
<feature type="domain" description="TadE-like" evidence="2">
    <location>
        <begin position="15"/>
        <end position="53"/>
    </location>
</feature>